<dbReference type="VEuPathDB" id="FungiDB:RO3G_00474"/>
<feature type="region of interest" description="Disordered" evidence="1">
    <location>
        <begin position="1"/>
        <end position="73"/>
    </location>
</feature>
<dbReference type="PANTHER" id="PTHR23339">
    <property type="entry name" value="TYROSINE SPECIFIC PROTEIN PHOSPHATASE AND DUAL SPECIFICITY PROTEIN PHOSPHATASE"/>
    <property type="match status" value="1"/>
</dbReference>
<dbReference type="EMBL" id="CH476732">
    <property type="protein sequence ID" value="EIE75770.1"/>
    <property type="molecule type" value="Genomic_DNA"/>
</dbReference>
<evidence type="ECO:0000313" key="3">
    <source>
        <dbReference type="Proteomes" id="UP000009138"/>
    </source>
</evidence>
<feature type="compositionally biased region" description="Polar residues" evidence="1">
    <location>
        <begin position="1"/>
        <end position="19"/>
    </location>
</feature>
<name>I1BHU0_RHIO9</name>
<reference evidence="2 3" key="1">
    <citation type="journal article" date="2009" name="PLoS Genet.">
        <title>Genomic analysis of the basal lineage fungus Rhizopus oryzae reveals a whole-genome duplication.</title>
        <authorList>
            <person name="Ma L.-J."/>
            <person name="Ibrahim A.S."/>
            <person name="Skory C."/>
            <person name="Grabherr M.G."/>
            <person name="Burger G."/>
            <person name="Butler M."/>
            <person name="Elias M."/>
            <person name="Idnurm A."/>
            <person name="Lang B.F."/>
            <person name="Sone T."/>
            <person name="Abe A."/>
            <person name="Calvo S.E."/>
            <person name="Corrochano L.M."/>
            <person name="Engels R."/>
            <person name="Fu J."/>
            <person name="Hansberg W."/>
            <person name="Kim J.-M."/>
            <person name="Kodira C.D."/>
            <person name="Koehrsen M.J."/>
            <person name="Liu B."/>
            <person name="Miranda-Saavedra D."/>
            <person name="O'Leary S."/>
            <person name="Ortiz-Castellanos L."/>
            <person name="Poulter R."/>
            <person name="Rodriguez-Romero J."/>
            <person name="Ruiz-Herrera J."/>
            <person name="Shen Y.-Q."/>
            <person name="Zeng Q."/>
            <person name="Galagan J."/>
            <person name="Birren B.W."/>
            <person name="Cuomo C.A."/>
            <person name="Wickes B.L."/>
        </authorList>
    </citation>
    <scope>NUCLEOTIDE SEQUENCE [LARGE SCALE GENOMIC DNA]</scope>
    <source>
        <strain evidence="3">RA 99-880 / ATCC MYA-4621 / FGSC 9543 / NRRL 43880</strain>
    </source>
</reference>
<gene>
    <name evidence="2" type="ORF">RO3G_00474</name>
</gene>
<dbReference type="SMART" id="SM01301">
    <property type="entry name" value="PTPlike_phytase"/>
    <property type="match status" value="3"/>
</dbReference>
<sequence>MNNNSFSLYAESSSTRSADSPSLSRRHIDSSSSIEPVLNFVPPKISGHHSRQNSTSQPNTREKNPNEGSDPFNLLKMAPTIVKKRKGSVLARNTILKMDHFLSGTNTNLDFHLQGAPNFRVADLNVYGVAQPTVIGLSTILAILNCHPKSLNSVSCTWFSTREEPLVYLNGIPYVLREYADPMQNMSAFLGINSIRLEKVEERLKSDIVKEAKSLGGLILVHQELLDGTIVPCYIAADKVQTPKEVFQEFQNQGYRLKYFRIPISPEQAPEDNYFDEYIHVIRNLEPTDPLIFNCGIGAVRTTVGIIIAQIIRRTQLIERGYPDPFPISGWSYLDSAQSSGDINQFVAKGLEEADHLNEKNNALLRLMFLLEQALDIKSSPQSAIQWIMQRGQLIEKLKEAVVADDVVNLREIILTNRIRQITEVSSASYDENNYLSKALSGLQRYFFLLCFTAYVNESPNTKFEQRFSSWVRARTEVWAMLQNMRRKGPRLYFFRPVEDLRQLTTHNQKKLGHGMFDMVATTDATVETENVVINSRTGIVLTSQTILKVDFWHFGYLKDSSQNQERHHRFVIDGASNFRRVDNTHIYGVAQPTVNGLRQVIRTLLSSSERILWINLREEPIIYINGIPYVLRDRAFTLRNLRTYKGINGSRMEQLEERLKEDVIKEVIQWGGKILLHGEDGEGNVMSSWEDVDIQDVMTVREVMEYAALEIRQSYDSSDDDITGVDLSRTAVIIWIRPKNAYLPKSPGPSHNYQIINSLLRVIRRGLENKQMVDHTMKQCSVDSRQIFDMIEAARVQAEKEKEDDPSQFKRTIKRGITALERYFIFICFQAYLDDTSPSLVSETESFSHWMERHPELRTILDDVLLANEEEQFRSLIPVEKSLTGDGIALSSEVMAVVNRRHGQVLAQQTIMKHDAFPGCQKMSLKEKIPGAYNFRRIEINKIKSAVKYGGQAATVGGLVADMERSDEDLLIAPFISGCAMPNKDAIKSILKAMQAGPGGKRWVLWTCLREEPVIYVNKNPYVLRLFIDPLKNLETTGISKERVEGMEDQMKVEVLQELEEYEGRLLLHDEEAGSFNLMPVWETVPAEQVETPGEVFSSIQAEGYQVNYLRIPITDEQAPIPDVFDQLIHRMQEASQGYDILFNCQMGRGRTTTGMVVASLLSMILSNDAIGDMTDSFIADGNGLNSTMFSVKSEEENDESYEERERYENGEYRVILQLVSVLTYGKLAKRLTDQAINMCDHMQNLRKAIYDYKLRLEAVTDQRSKKWKSIHEVAMNYLVRYFYLIAFANYLLEEMGSTKSNEDETAFKEAKKLTTFKQWLKGRREIVNIISLQSFDLS</sequence>
<dbReference type="Gene3D" id="3.90.190.10">
    <property type="entry name" value="Protein tyrosine phosphatase superfamily"/>
    <property type="match status" value="3"/>
</dbReference>
<dbReference type="Proteomes" id="UP000009138">
    <property type="component" value="Unassembled WGS sequence"/>
</dbReference>
<dbReference type="GeneID" id="93607446"/>
<dbReference type="OMA" id="VIPIWEE"/>
<dbReference type="RefSeq" id="XP_067511166.1">
    <property type="nucleotide sequence ID" value="XM_067655065.1"/>
</dbReference>
<keyword evidence="3" id="KW-1185">Reference proteome</keyword>
<evidence type="ECO:0000256" key="1">
    <source>
        <dbReference type="SAM" id="MobiDB-lite"/>
    </source>
</evidence>
<evidence type="ECO:0008006" key="4">
    <source>
        <dbReference type="Google" id="ProtNLM"/>
    </source>
</evidence>
<accession>I1BHU0</accession>
<dbReference type="CDD" id="cd14496">
    <property type="entry name" value="PTP_paladin"/>
    <property type="match status" value="1"/>
</dbReference>
<dbReference type="eggNOG" id="ENOG502QQ90">
    <property type="taxonomic scope" value="Eukaryota"/>
</dbReference>
<dbReference type="InParanoid" id="I1BHU0"/>
<dbReference type="OrthoDB" id="66369at2759"/>
<evidence type="ECO:0000313" key="2">
    <source>
        <dbReference type="EMBL" id="EIE75770.1"/>
    </source>
</evidence>
<protein>
    <recommendedName>
        <fullName evidence="4">Tyrosine specific protein phosphatases domain-containing protein</fullName>
    </recommendedName>
</protein>
<dbReference type="InterPro" id="IPR050561">
    <property type="entry name" value="PTP"/>
</dbReference>
<dbReference type="InterPro" id="IPR029021">
    <property type="entry name" value="Prot-tyrosine_phosphatase-like"/>
</dbReference>
<dbReference type="Pfam" id="PF14566">
    <property type="entry name" value="PTPlike_phytase"/>
    <property type="match status" value="3"/>
</dbReference>
<proteinExistence type="predicted"/>
<organism evidence="2 3">
    <name type="scientific">Rhizopus delemar (strain RA 99-880 / ATCC MYA-4621 / FGSC 9543 / NRRL 43880)</name>
    <name type="common">Mucormycosis agent</name>
    <name type="synonym">Rhizopus arrhizus var. delemar</name>
    <dbReference type="NCBI Taxonomy" id="246409"/>
    <lineage>
        <taxon>Eukaryota</taxon>
        <taxon>Fungi</taxon>
        <taxon>Fungi incertae sedis</taxon>
        <taxon>Mucoromycota</taxon>
        <taxon>Mucoromycotina</taxon>
        <taxon>Mucoromycetes</taxon>
        <taxon>Mucorales</taxon>
        <taxon>Mucorineae</taxon>
        <taxon>Rhizopodaceae</taxon>
        <taxon>Rhizopus</taxon>
    </lineage>
</organism>
<dbReference type="SUPFAM" id="SSF52799">
    <property type="entry name" value="(Phosphotyrosine protein) phosphatases II"/>
    <property type="match status" value="3"/>
</dbReference>